<feature type="transmembrane region" description="Helical" evidence="8">
    <location>
        <begin position="209"/>
        <end position="228"/>
    </location>
</feature>
<dbReference type="PRINTS" id="PR00175">
    <property type="entry name" value="NAALASMPORT"/>
</dbReference>
<feature type="transmembrane region" description="Helical" evidence="8">
    <location>
        <begin position="240"/>
        <end position="260"/>
    </location>
</feature>
<comment type="caution">
    <text evidence="9">The sequence shown here is derived from an EMBL/GenBank/DDBJ whole genome shotgun (WGS) entry which is preliminary data.</text>
</comment>
<feature type="transmembrane region" description="Helical" evidence="8">
    <location>
        <begin position="298"/>
        <end position="326"/>
    </location>
</feature>
<dbReference type="EMBL" id="JSAN01000045">
    <property type="protein sequence ID" value="KIC72892.1"/>
    <property type="molecule type" value="Genomic_DNA"/>
</dbReference>
<dbReference type="PANTHER" id="PTHR30330">
    <property type="entry name" value="AGSS FAMILY TRANSPORTER, SODIUM-ALANINE"/>
    <property type="match status" value="1"/>
</dbReference>
<evidence type="ECO:0000256" key="8">
    <source>
        <dbReference type="RuleBase" id="RU363064"/>
    </source>
</evidence>
<dbReference type="GO" id="GO:0005886">
    <property type="term" value="C:plasma membrane"/>
    <property type="evidence" value="ECO:0007669"/>
    <property type="project" value="UniProtKB-SubCell"/>
</dbReference>
<feature type="transmembrane region" description="Helical" evidence="8">
    <location>
        <begin position="177"/>
        <end position="197"/>
    </location>
</feature>
<evidence type="ECO:0000256" key="1">
    <source>
        <dbReference type="ARBA" id="ARBA00004651"/>
    </source>
</evidence>
<dbReference type="GO" id="GO:0005283">
    <property type="term" value="F:amino acid:sodium symporter activity"/>
    <property type="evidence" value="ECO:0007669"/>
    <property type="project" value="InterPro"/>
</dbReference>
<evidence type="ECO:0000313" key="9">
    <source>
        <dbReference type="EMBL" id="KIC72892.1"/>
    </source>
</evidence>
<dbReference type="PATRIC" id="fig|362787.3.peg.695"/>
<dbReference type="PANTHER" id="PTHR30330:SF3">
    <property type="entry name" value="TRANSCRIPTIONAL REGULATOR, LRP FAMILY"/>
    <property type="match status" value="1"/>
</dbReference>
<evidence type="ECO:0000256" key="6">
    <source>
        <dbReference type="ARBA" id="ARBA00022989"/>
    </source>
</evidence>
<evidence type="ECO:0000256" key="7">
    <source>
        <dbReference type="ARBA" id="ARBA00023136"/>
    </source>
</evidence>
<evidence type="ECO:0000313" key="10">
    <source>
        <dbReference type="Proteomes" id="UP000031465"/>
    </source>
</evidence>
<keyword evidence="3 8" id="KW-0813">Transport</keyword>
<feature type="transmembrane region" description="Helical" evidence="8">
    <location>
        <begin position="97"/>
        <end position="118"/>
    </location>
</feature>
<dbReference type="NCBIfam" id="TIGR00835">
    <property type="entry name" value="agcS"/>
    <property type="match status" value="1"/>
</dbReference>
<reference evidence="9 10" key="1">
    <citation type="journal article" date="2014" name="Mol. Biol. Evol.">
        <title>Massive expansion of Ubiquitination-related gene families within the Chlamydiae.</title>
        <authorList>
            <person name="Domman D."/>
            <person name="Collingro A."/>
            <person name="Lagkouvardos I."/>
            <person name="Gehre L."/>
            <person name="Weinmaier T."/>
            <person name="Rattei T."/>
            <person name="Subtil A."/>
            <person name="Horn M."/>
        </authorList>
    </citation>
    <scope>NUCLEOTIDE SEQUENCE [LARGE SCALE GENOMIC DNA]</scope>
    <source>
        <strain evidence="9 10">EI2</strain>
    </source>
</reference>
<accession>A0A0C1K045</accession>
<gene>
    <name evidence="9" type="primary">dagA</name>
    <name evidence="9" type="ORF">DB44_BY00150</name>
</gene>
<evidence type="ECO:0000256" key="5">
    <source>
        <dbReference type="ARBA" id="ARBA00022692"/>
    </source>
</evidence>
<dbReference type="RefSeq" id="WP_052236311.1">
    <property type="nucleotide sequence ID" value="NZ_JSAN01000045.1"/>
</dbReference>
<dbReference type="AlphaFoldDB" id="A0A0C1K045"/>
<dbReference type="InterPro" id="IPR001463">
    <property type="entry name" value="Na/Ala_symport"/>
</dbReference>
<feature type="transmembrane region" description="Helical" evidence="8">
    <location>
        <begin position="145"/>
        <end position="165"/>
    </location>
</feature>
<feature type="transmembrane region" description="Helical" evidence="8">
    <location>
        <begin position="346"/>
        <end position="369"/>
    </location>
</feature>
<feature type="transmembrane region" description="Helical" evidence="8">
    <location>
        <begin position="413"/>
        <end position="433"/>
    </location>
</feature>
<comment type="similarity">
    <text evidence="2 8">Belongs to the alanine or glycine:cation symporter (AGCS) (TC 2.A.25) family.</text>
</comment>
<organism evidence="9 10">
    <name type="scientific">Candidatus Protochlamydia amoebophila</name>
    <dbReference type="NCBI Taxonomy" id="362787"/>
    <lineage>
        <taxon>Bacteria</taxon>
        <taxon>Pseudomonadati</taxon>
        <taxon>Chlamydiota</taxon>
        <taxon>Chlamydiia</taxon>
        <taxon>Parachlamydiales</taxon>
        <taxon>Parachlamydiaceae</taxon>
        <taxon>Candidatus Protochlamydia</taxon>
    </lineage>
</organism>
<protein>
    <submittedName>
        <fullName evidence="9">Putative transporter</fullName>
    </submittedName>
</protein>
<feature type="transmembrane region" description="Helical" evidence="8">
    <location>
        <begin position="389"/>
        <end position="407"/>
    </location>
</feature>
<evidence type="ECO:0000256" key="4">
    <source>
        <dbReference type="ARBA" id="ARBA00022475"/>
    </source>
</evidence>
<feature type="transmembrane region" description="Helical" evidence="8">
    <location>
        <begin position="12"/>
        <end position="34"/>
    </location>
</feature>
<dbReference type="Gene3D" id="1.20.1740.10">
    <property type="entry name" value="Amino acid/polyamine transporter I"/>
    <property type="match status" value="1"/>
</dbReference>
<comment type="subcellular location">
    <subcellularLocation>
        <location evidence="1 8">Cell membrane</location>
        <topology evidence="1 8">Multi-pass membrane protein</topology>
    </subcellularLocation>
</comment>
<keyword evidence="7 8" id="KW-0472">Membrane</keyword>
<dbReference type="Pfam" id="PF01235">
    <property type="entry name" value="Na_Ala_symp"/>
    <property type="match status" value="1"/>
</dbReference>
<evidence type="ECO:0000256" key="2">
    <source>
        <dbReference type="ARBA" id="ARBA00009261"/>
    </source>
</evidence>
<keyword evidence="8" id="KW-0769">Symport</keyword>
<keyword evidence="4 8" id="KW-1003">Cell membrane</keyword>
<keyword evidence="6 8" id="KW-1133">Transmembrane helix</keyword>
<dbReference type="Proteomes" id="UP000031465">
    <property type="component" value="Unassembled WGS sequence"/>
</dbReference>
<name>A0A0C1K045_9BACT</name>
<keyword evidence="5 8" id="KW-0812">Transmembrane</keyword>
<sequence length="459" mass="49599">MDFSLKIFLINFNEGFTFFLIFPSIILFGLYLTFKLQFVQISKLKMSFCCLLKKDQGCQGNISHYQAISAVLAGNFGTGNISGMAVAISTGGPGALVWMWIMAFLGASIQYVSCVLGVKYRKLNSNGEYVGGPMYYLSEGLNMKVLGTLFSLFTIFGALTVGNFAQINSATLPLIKLGLDPFICSLFIALFVGVVLVGGVQRVAKLASIIVPIKAALYLGTAFVILWLHADQVMPAFELMIKAAFVPQSAFGGVLGFSIVKAISTGFDRGVFATDAGTGIVPILQSSARTTNPIVDGVVTLVASFLVMIVCTATGLTLIVTGAWQVEGLQSTNMVTHAFQVGLGSSIGAFIVITALILFAYTTILAWAYCAEKAVDFLWGSKCAGYFKYIYIVFIPIGALIHVDLIWRLADIAISLMLFTNLIGIISLSKEVIDDNRLFFLKKSDYLSHTNLMPTTPNE</sequence>
<evidence type="ECO:0000256" key="3">
    <source>
        <dbReference type="ARBA" id="ARBA00022448"/>
    </source>
</evidence>
<proteinExistence type="inferred from homology"/>